<keyword evidence="1 4" id="KW-0808">Transferase</keyword>
<feature type="domain" description="N-acetyltransferase" evidence="3">
    <location>
        <begin position="1"/>
        <end position="95"/>
    </location>
</feature>
<dbReference type="EMBL" id="JAHLPM010000027">
    <property type="protein sequence ID" value="MBU5440192.1"/>
    <property type="molecule type" value="Genomic_DNA"/>
</dbReference>
<gene>
    <name evidence="4" type="ORF">KQI42_19545</name>
</gene>
<evidence type="ECO:0000259" key="3">
    <source>
        <dbReference type="PROSITE" id="PS51186"/>
    </source>
</evidence>
<evidence type="ECO:0000313" key="5">
    <source>
        <dbReference type="Proteomes" id="UP000749471"/>
    </source>
</evidence>
<protein>
    <submittedName>
        <fullName evidence="4">GNAT family N-acetyltransferase</fullName>
        <ecNumber evidence="4">2.3.1.-</ecNumber>
    </submittedName>
</protein>
<accession>A0ABS6EB81</accession>
<dbReference type="PANTHER" id="PTHR43800">
    <property type="entry name" value="PEPTIDYL-LYSINE N-ACETYLTRANSFERASE YJAB"/>
    <property type="match status" value="1"/>
</dbReference>
<organism evidence="4 5">
    <name type="scientific">Tissierella simiarum</name>
    <dbReference type="NCBI Taxonomy" id="2841534"/>
    <lineage>
        <taxon>Bacteria</taxon>
        <taxon>Bacillati</taxon>
        <taxon>Bacillota</taxon>
        <taxon>Tissierellia</taxon>
        <taxon>Tissierellales</taxon>
        <taxon>Tissierellaceae</taxon>
        <taxon>Tissierella</taxon>
    </lineage>
</organism>
<evidence type="ECO:0000256" key="1">
    <source>
        <dbReference type="ARBA" id="ARBA00022679"/>
    </source>
</evidence>
<dbReference type="EC" id="2.3.1.-" evidence="4"/>
<sequence length="95" mass="11129">MYCYLDDKEQIQAFLFVDNDNIEMLFVHNDLRGKGVGKKLINYAIEKLNATKVDVNEENKQGIGFYKHMSFKVIDRSELDNAGRNYPILHMELEK</sequence>
<dbReference type="GO" id="GO:0016746">
    <property type="term" value="F:acyltransferase activity"/>
    <property type="evidence" value="ECO:0007669"/>
    <property type="project" value="UniProtKB-KW"/>
</dbReference>
<reference evidence="4 5" key="1">
    <citation type="submission" date="2021-06" db="EMBL/GenBank/DDBJ databases">
        <authorList>
            <person name="Sun Q."/>
            <person name="Li D."/>
        </authorList>
    </citation>
    <scope>NUCLEOTIDE SEQUENCE [LARGE SCALE GENOMIC DNA]</scope>
    <source>
        <strain evidence="4 5">MSJ-40</strain>
    </source>
</reference>
<name>A0ABS6EB81_9FIRM</name>
<dbReference type="Pfam" id="PF13508">
    <property type="entry name" value="Acetyltransf_7"/>
    <property type="match status" value="1"/>
</dbReference>
<keyword evidence="5" id="KW-1185">Reference proteome</keyword>
<dbReference type="InterPro" id="IPR000182">
    <property type="entry name" value="GNAT_dom"/>
</dbReference>
<keyword evidence="2 4" id="KW-0012">Acyltransferase</keyword>
<evidence type="ECO:0000313" key="4">
    <source>
        <dbReference type="EMBL" id="MBU5440192.1"/>
    </source>
</evidence>
<dbReference type="PROSITE" id="PS51186">
    <property type="entry name" value="GNAT"/>
    <property type="match status" value="1"/>
</dbReference>
<dbReference type="PANTHER" id="PTHR43800:SF1">
    <property type="entry name" value="PEPTIDYL-LYSINE N-ACETYLTRANSFERASE YJAB"/>
    <property type="match status" value="1"/>
</dbReference>
<comment type="caution">
    <text evidence="4">The sequence shown here is derived from an EMBL/GenBank/DDBJ whole genome shotgun (WGS) entry which is preliminary data.</text>
</comment>
<evidence type="ECO:0000256" key="2">
    <source>
        <dbReference type="ARBA" id="ARBA00023315"/>
    </source>
</evidence>
<dbReference type="CDD" id="cd04301">
    <property type="entry name" value="NAT_SF"/>
    <property type="match status" value="1"/>
</dbReference>
<dbReference type="Proteomes" id="UP000749471">
    <property type="component" value="Unassembled WGS sequence"/>
</dbReference>
<proteinExistence type="predicted"/>